<feature type="repeat" description="Solcar" evidence="9">
    <location>
        <begin position="296"/>
        <end position="384"/>
    </location>
</feature>
<dbReference type="PROSITE" id="PS50920">
    <property type="entry name" value="SOLCAR"/>
    <property type="match status" value="3"/>
</dbReference>
<evidence type="ECO:0000256" key="9">
    <source>
        <dbReference type="PROSITE-ProRule" id="PRU00282"/>
    </source>
</evidence>
<dbReference type="OrthoDB" id="14252at2759"/>
<evidence type="ECO:0000256" key="3">
    <source>
        <dbReference type="ARBA" id="ARBA00022448"/>
    </source>
</evidence>
<dbReference type="OMA" id="CAGMSFW"/>
<evidence type="ECO:0000256" key="11">
    <source>
        <dbReference type="SAM" id="Phobius"/>
    </source>
</evidence>
<name>F4Q069_CACFS</name>
<comment type="similarity">
    <text evidence="2 10">Belongs to the mitochondrial carrier (TC 2.A.29) family.</text>
</comment>
<dbReference type="InterPro" id="IPR050567">
    <property type="entry name" value="Mitochondrial_Carrier"/>
</dbReference>
<evidence type="ECO:0000313" key="13">
    <source>
        <dbReference type="Proteomes" id="UP000007797"/>
    </source>
</evidence>
<dbReference type="InterPro" id="IPR018108">
    <property type="entry name" value="MCP_transmembrane"/>
</dbReference>
<keyword evidence="8 9" id="KW-0472">Membrane</keyword>
<evidence type="ECO:0000256" key="1">
    <source>
        <dbReference type="ARBA" id="ARBA00004225"/>
    </source>
</evidence>
<feature type="repeat" description="Solcar" evidence="9">
    <location>
        <begin position="125"/>
        <end position="256"/>
    </location>
</feature>
<evidence type="ECO:0000313" key="12">
    <source>
        <dbReference type="EMBL" id="EGG18749.1"/>
    </source>
</evidence>
<gene>
    <name evidence="12" type="primary">mcfD</name>
    <name evidence="12" type="ORF">DFA_02488</name>
</gene>
<dbReference type="InterPro" id="IPR023395">
    <property type="entry name" value="MCP_dom_sf"/>
</dbReference>
<feature type="transmembrane region" description="Helical" evidence="11">
    <location>
        <begin position="296"/>
        <end position="317"/>
    </location>
</feature>
<dbReference type="Pfam" id="PF00153">
    <property type="entry name" value="Mito_carr"/>
    <property type="match status" value="3"/>
</dbReference>
<comment type="subcellular location">
    <subcellularLocation>
        <location evidence="1">Mitochondrion membrane</location>
        <topology evidence="1">Multi-pass membrane protein</topology>
    </subcellularLocation>
</comment>
<protein>
    <submittedName>
        <fullName evidence="12">Mitochondrial substrate carrier family protein</fullName>
    </submittedName>
</protein>
<dbReference type="GO" id="GO:0031966">
    <property type="term" value="C:mitochondrial membrane"/>
    <property type="evidence" value="ECO:0007669"/>
    <property type="project" value="UniProtKB-SubCell"/>
</dbReference>
<dbReference type="EMBL" id="GL883017">
    <property type="protein sequence ID" value="EGG18749.1"/>
    <property type="molecule type" value="Genomic_DNA"/>
</dbReference>
<accession>F4Q069</accession>
<keyword evidence="13" id="KW-1185">Reference proteome</keyword>
<evidence type="ECO:0000256" key="7">
    <source>
        <dbReference type="ARBA" id="ARBA00023128"/>
    </source>
</evidence>
<evidence type="ECO:0000256" key="8">
    <source>
        <dbReference type="ARBA" id="ARBA00023136"/>
    </source>
</evidence>
<keyword evidence="4 9" id="KW-0812">Transmembrane</keyword>
<dbReference type="PANTHER" id="PTHR45624">
    <property type="entry name" value="MITOCHONDRIAL BASIC AMINO ACIDS TRANSPORTER-RELATED"/>
    <property type="match status" value="1"/>
</dbReference>
<evidence type="ECO:0000256" key="2">
    <source>
        <dbReference type="ARBA" id="ARBA00006375"/>
    </source>
</evidence>
<dbReference type="GeneID" id="14870850"/>
<keyword evidence="6 11" id="KW-1133">Transmembrane helix</keyword>
<keyword evidence="7" id="KW-0496">Mitochondrion</keyword>
<evidence type="ECO:0000256" key="6">
    <source>
        <dbReference type="ARBA" id="ARBA00022989"/>
    </source>
</evidence>
<keyword evidence="5" id="KW-0677">Repeat</keyword>
<dbReference type="SUPFAM" id="SSF103506">
    <property type="entry name" value="Mitochondrial carrier"/>
    <property type="match status" value="1"/>
</dbReference>
<keyword evidence="3 10" id="KW-0813">Transport</keyword>
<evidence type="ECO:0000256" key="4">
    <source>
        <dbReference type="ARBA" id="ARBA00022692"/>
    </source>
</evidence>
<organism evidence="12 13">
    <name type="scientific">Cavenderia fasciculata</name>
    <name type="common">Slime mold</name>
    <name type="synonym">Dictyostelium fasciculatum</name>
    <dbReference type="NCBI Taxonomy" id="261658"/>
    <lineage>
        <taxon>Eukaryota</taxon>
        <taxon>Amoebozoa</taxon>
        <taxon>Evosea</taxon>
        <taxon>Eumycetozoa</taxon>
        <taxon>Dictyostelia</taxon>
        <taxon>Acytosteliales</taxon>
        <taxon>Cavenderiaceae</taxon>
        <taxon>Cavenderia</taxon>
    </lineage>
</organism>
<evidence type="ECO:0000256" key="10">
    <source>
        <dbReference type="RuleBase" id="RU000488"/>
    </source>
</evidence>
<dbReference type="Gene3D" id="1.50.40.10">
    <property type="entry name" value="Mitochondrial carrier domain"/>
    <property type="match status" value="1"/>
</dbReference>
<reference evidence="13" key="1">
    <citation type="journal article" date="2011" name="Genome Res.">
        <title>Phylogeny-wide analysis of social amoeba genomes highlights ancient origins for complex intercellular communication.</title>
        <authorList>
            <person name="Heidel A.J."/>
            <person name="Lawal H.M."/>
            <person name="Felder M."/>
            <person name="Schilde C."/>
            <person name="Helps N.R."/>
            <person name="Tunggal B."/>
            <person name="Rivero F."/>
            <person name="John U."/>
            <person name="Schleicher M."/>
            <person name="Eichinger L."/>
            <person name="Platzer M."/>
            <person name="Noegel A.A."/>
            <person name="Schaap P."/>
            <person name="Gloeckner G."/>
        </authorList>
    </citation>
    <scope>NUCLEOTIDE SEQUENCE [LARGE SCALE GENOMIC DNA]</scope>
    <source>
        <strain evidence="13">SH3</strain>
    </source>
</reference>
<proteinExistence type="inferred from homology"/>
<sequence length="401" mass="44473">MIGLLTTHLLDDVINQNNNNNRNTKKWAPVAKDFVAGSVGGMSSIFTGHPFDTIKVMLQQESTGNTPKFKNGYQALRYVIQIDGIRGVYKGLSVPLASVSVINSIFFATNNYCQRLFHQDPNTLIPYHKVAMAGGIAGGVISFFITPRDLIKSKLQVQNRNMNLMATVTTASTTSTTATSNVASQTQQQHINNQHQHQHQHQHQQRIIYNGPIDCIKSIVKEDGWKGLFKGIRITFVRDFLGDMVYFCTYEALKRNLITFSDRFTSSSSPTGTPGGDKPSTAAENTIKIKSVATNLPPWVAICAGGCAGMSFWFSIYPLDVIKTRIQTQPNNSPLKYGGIIDCAKMIYKQEGLSAFYRGFTATLFRAFPTSAINFLMYETTRKLLNSKTLVDDYTSSLEAT</sequence>
<dbReference type="KEGG" id="dfa:DFA_02488"/>
<feature type="repeat" description="Solcar" evidence="9">
    <location>
        <begin position="28"/>
        <end position="116"/>
    </location>
</feature>
<dbReference type="PANTHER" id="PTHR45624:SF18">
    <property type="entry name" value="MITOCHONDRIAL SUBSTRATE CARRIER FAMILY PROTEIN D"/>
    <property type="match status" value="1"/>
</dbReference>
<dbReference type="AlphaFoldDB" id="F4Q069"/>
<dbReference type="RefSeq" id="XP_004357211.1">
    <property type="nucleotide sequence ID" value="XM_004357155.1"/>
</dbReference>
<dbReference type="GO" id="GO:0000064">
    <property type="term" value="F:L-ornithine transmembrane transporter activity"/>
    <property type="evidence" value="ECO:0007669"/>
    <property type="project" value="TreeGrafter"/>
</dbReference>
<evidence type="ECO:0000256" key="5">
    <source>
        <dbReference type="ARBA" id="ARBA00022737"/>
    </source>
</evidence>
<dbReference type="Proteomes" id="UP000007797">
    <property type="component" value="Unassembled WGS sequence"/>
</dbReference>
<dbReference type="GO" id="GO:1990575">
    <property type="term" value="P:mitochondrial L-ornithine transmembrane transport"/>
    <property type="evidence" value="ECO:0007669"/>
    <property type="project" value="TreeGrafter"/>
</dbReference>